<dbReference type="PANTHER" id="PTHR10292:SF1">
    <property type="entry name" value="CLATHRIN HEAVY CHAIN"/>
    <property type="match status" value="1"/>
</dbReference>
<dbReference type="Gene3D" id="2.130.10.110">
    <property type="entry name" value="Clathrin heavy-chain terminal domain"/>
    <property type="match status" value="1"/>
</dbReference>
<dbReference type="GO" id="GO:0030132">
    <property type="term" value="C:clathrin coat of coated pit"/>
    <property type="evidence" value="ECO:0007669"/>
    <property type="project" value="InterPro"/>
</dbReference>
<accession>A2GLT5</accession>
<dbReference type="EMBL" id="DS117160">
    <property type="protein sequence ID" value="EAX81883.1"/>
    <property type="molecule type" value="Genomic_DNA"/>
</dbReference>
<dbReference type="AlphaFoldDB" id="A2GLT5"/>
<dbReference type="OMA" id="YGYLYLC"/>
<reference evidence="1" key="2">
    <citation type="journal article" date="2007" name="Science">
        <title>Draft genome sequence of the sexually transmitted pathogen Trichomonas vaginalis.</title>
        <authorList>
            <person name="Carlton J.M."/>
            <person name="Hirt R.P."/>
            <person name="Silva J.C."/>
            <person name="Delcher A.L."/>
            <person name="Schatz M."/>
            <person name="Zhao Q."/>
            <person name="Wortman J.R."/>
            <person name="Bidwell S.L."/>
            <person name="Alsmark U.C.M."/>
            <person name="Besteiro S."/>
            <person name="Sicheritz-Ponten T."/>
            <person name="Noel C.J."/>
            <person name="Dacks J.B."/>
            <person name="Foster P.G."/>
            <person name="Simillion C."/>
            <person name="Van de Peer Y."/>
            <person name="Miranda-Saavedra D."/>
            <person name="Barton G.J."/>
            <person name="Westrop G.D."/>
            <person name="Mueller S."/>
            <person name="Dessi D."/>
            <person name="Fiori P.L."/>
            <person name="Ren Q."/>
            <person name="Paulsen I."/>
            <person name="Zhang H."/>
            <person name="Bastida-Corcuera F.D."/>
            <person name="Simoes-Barbosa A."/>
            <person name="Brown M.T."/>
            <person name="Hayes R.D."/>
            <person name="Mukherjee M."/>
            <person name="Okumura C.Y."/>
            <person name="Schneider R."/>
            <person name="Smith A.J."/>
            <person name="Vanacova S."/>
            <person name="Villalvazo M."/>
            <person name="Haas B.J."/>
            <person name="Pertea M."/>
            <person name="Feldblyum T.V."/>
            <person name="Utterback T.R."/>
            <person name="Shu C.L."/>
            <person name="Osoegawa K."/>
            <person name="de Jong P.J."/>
            <person name="Hrdy I."/>
            <person name="Horvathova L."/>
            <person name="Zubacova Z."/>
            <person name="Dolezal P."/>
            <person name="Malik S.B."/>
            <person name="Logsdon J.M. Jr."/>
            <person name="Henze K."/>
            <person name="Gupta A."/>
            <person name="Wang C.C."/>
            <person name="Dunne R.L."/>
            <person name="Upcroft J.A."/>
            <person name="Upcroft P."/>
            <person name="White O."/>
            <person name="Salzberg S.L."/>
            <person name="Tang P."/>
            <person name="Chiu C.-H."/>
            <person name="Lee Y.-S."/>
            <person name="Embley T.M."/>
            <person name="Coombs G.H."/>
            <person name="Mottram J.C."/>
            <person name="Tachezy J."/>
            <person name="Fraser-Liggett C.M."/>
            <person name="Johnson P.J."/>
        </authorList>
    </citation>
    <scope>NUCLEOTIDE SEQUENCE [LARGE SCALE GENOMIC DNA]</scope>
    <source>
        <strain evidence="1">G3</strain>
    </source>
</reference>
<reference evidence="1" key="1">
    <citation type="submission" date="2006-10" db="EMBL/GenBank/DDBJ databases">
        <authorList>
            <person name="Amadeo P."/>
            <person name="Zhao Q."/>
            <person name="Wortman J."/>
            <person name="Fraser-Liggett C."/>
            <person name="Carlton J."/>
        </authorList>
    </citation>
    <scope>NUCLEOTIDE SEQUENCE</scope>
    <source>
        <strain evidence="1">G3</strain>
    </source>
</reference>
<dbReference type="GO" id="GO:0005198">
    <property type="term" value="F:structural molecule activity"/>
    <property type="evidence" value="ECO:0007669"/>
    <property type="project" value="InterPro"/>
</dbReference>
<dbReference type="OrthoDB" id="2113814at2759"/>
<gene>
    <name evidence="1" type="ORF">TVAG_562550</name>
</gene>
<dbReference type="eggNOG" id="KOG0985">
    <property type="taxonomic scope" value="Eukaryota"/>
</dbReference>
<dbReference type="KEGG" id="tva:4739511"/>
<sequence>MSQPIFVNEVFSFASQNMDPRFAVPSNSAVSKDKYLCVREENGPESSVAIIDLQQGNQITRHKMCADAAVMHPSRNVIALRGNNALQVFDLNTRQRLKSFTVPENMQVTYWKFVDDDTLMFVVGNAVFHWTMSQNNNPVQVFQLLPQLANTQIIGYAVSQDKQWYLLSGLTQENNQIVGKLQIYSNEHKVSQVIDAFNGVFANIGNLQLLAFASKAGNMKLNIFPLGSSPEAQSFGRKSQDLQAPPDAQDDLPLYVLFSQKYNSIYMVTRGGLLYMMELQSATVYLSVRIANTPQILANSTTNGGILALGKDGRLVSIAINNDTIVDYITQRAGAQVAAKVAANAGIHMSNDFITQ</sequence>
<dbReference type="VEuPathDB" id="TrichDB:TVAGG3_0668400"/>
<evidence type="ECO:0000313" key="1">
    <source>
        <dbReference type="EMBL" id="EAX81883.1"/>
    </source>
</evidence>
<dbReference type="PANTHER" id="PTHR10292">
    <property type="entry name" value="CLATHRIN HEAVY CHAIN RELATED"/>
    <property type="match status" value="1"/>
</dbReference>
<name>A2GLT5_TRIV3</name>
<dbReference type="SUPFAM" id="SSF50989">
    <property type="entry name" value="Clathrin heavy-chain terminal domain"/>
    <property type="match status" value="1"/>
</dbReference>
<dbReference type="FunFam" id="2.130.10.110:FF:000014">
    <property type="entry name" value="Clathrin heavy chain-related protein"/>
    <property type="match status" value="1"/>
</dbReference>
<evidence type="ECO:0000313" key="2">
    <source>
        <dbReference type="Proteomes" id="UP000001542"/>
    </source>
</evidence>
<dbReference type="GO" id="GO:0071439">
    <property type="term" value="C:clathrin complex"/>
    <property type="evidence" value="ECO:0000318"/>
    <property type="project" value="GO_Central"/>
</dbReference>
<dbReference type="GO" id="GO:0006886">
    <property type="term" value="P:intracellular protein transport"/>
    <property type="evidence" value="ECO:0007669"/>
    <property type="project" value="InterPro"/>
</dbReference>
<protein>
    <submittedName>
        <fullName evidence="1">Clathrin heavy chain-related protein</fullName>
    </submittedName>
</protein>
<proteinExistence type="predicted"/>
<dbReference type="STRING" id="5722.A2GLT5"/>
<keyword evidence="2" id="KW-1185">Reference proteome</keyword>
<dbReference type="GO" id="GO:0006898">
    <property type="term" value="P:receptor-mediated endocytosis"/>
    <property type="evidence" value="ECO:0000318"/>
    <property type="project" value="GO_Central"/>
</dbReference>
<dbReference type="InParanoid" id="A2GLT5"/>
<organism evidence="1 2">
    <name type="scientific">Trichomonas vaginalis (strain ATCC PRA-98 / G3)</name>
    <dbReference type="NCBI Taxonomy" id="412133"/>
    <lineage>
        <taxon>Eukaryota</taxon>
        <taxon>Metamonada</taxon>
        <taxon>Parabasalia</taxon>
        <taxon>Trichomonadida</taxon>
        <taxon>Trichomonadidae</taxon>
        <taxon>Trichomonas</taxon>
    </lineage>
</organism>
<dbReference type="Proteomes" id="UP000001542">
    <property type="component" value="Unassembled WGS sequence"/>
</dbReference>
<dbReference type="GO" id="GO:0030130">
    <property type="term" value="C:clathrin coat of trans-Golgi network vesicle"/>
    <property type="evidence" value="ECO:0007669"/>
    <property type="project" value="InterPro"/>
</dbReference>
<dbReference type="InterPro" id="IPR016025">
    <property type="entry name" value="Clathrin_H-chain_N"/>
</dbReference>
<dbReference type="GO" id="GO:0032051">
    <property type="term" value="F:clathrin light chain binding"/>
    <property type="evidence" value="ECO:0000318"/>
    <property type="project" value="GO_Central"/>
</dbReference>